<dbReference type="InterPro" id="IPR013078">
    <property type="entry name" value="His_Pase_superF_clade-1"/>
</dbReference>
<proteinExistence type="predicted"/>
<evidence type="ECO:0000313" key="5">
    <source>
        <dbReference type="EMBL" id="HJG30484.1"/>
    </source>
</evidence>
<sequence length="195" mass="20910">MARLYLMRHGQTEHNARGILQGGLDSQLTERGVSQTRAAASWLRDHAANVGAVCSSPLGRARRTLEIACDAHPALASCPSSVEPCLAEQRYGALEGRALDDLPQDPWKPGEAYRTHGGDTQADSSARIVAGLARIMEAHPGLDVLAVSHGTVMGLFWAASEHDRACPPPPLDNGSILVFEFDGERNVFTYLGARS</sequence>
<name>A0A921IPS1_9ACTN</name>
<evidence type="ECO:0000313" key="6">
    <source>
        <dbReference type="Proteomes" id="UP000746751"/>
    </source>
</evidence>
<dbReference type="PANTHER" id="PTHR48100:SF1">
    <property type="entry name" value="HISTIDINE PHOSPHATASE FAMILY PROTEIN-RELATED"/>
    <property type="match status" value="1"/>
</dbReference>
<dbReference type="SUPFAM" id="SSF53254">
    <property type="entry name" value="Phosphoglycerate mutase-like"/>
    <property type="match status" value="1"/>
</dbReference>
<accession>A0A921IPS1</accession>
<feature type="binding site" evidence="4">
    <location>
        <position position="60"/>
    </location>
    <ligand>
        <name>substrate</name>
    </ligand>
</feature>
<reference evidence="5" key="2">
    <citation type="submission" date="2021-09" db="EMBL/GenBank/DDBJ databases">
        <authorList>
            <person name="Gilroy R."/>
        </authorList>
    </citation>
    <scope>NUCLEOTIDE SEQUENCE</scope>
    <source>
        <strain evidence="5">ChiGjej2B2-7701</strain>
    </source>
</reference>
<reference evidence="5" key="1">
    <citation type="journal article" date="2021" name="PeerJ">
        <title>Extensive microbial diversity within the chicken gut microbiome revealed by metagenomics and culture.</title>
        <authorList>
            <person name="Gilroy R."/>
            <person name="Ravi A."/>
            <person name="Getino M."/>
            <person name="Pursley I."/>
            <person name="Horton D.L."/>
            <person name="Alikhan N.F."/>
            <person name="Baker D."/>
            <person name="Gharbi K."/>
            <person name="Hall N."/>
            <person name="Watson M."/>
            <person name="Adriaenssens E.M."/>
            <person name="Foster-Nyarko E."/>
            <person name="Jarju S."/>
            <person name="Secka A."/>
            <person name="Antonio M."/>
            <person name="Oren A."/>
            <person name="Chaudhuri R.R."/>
            <person name="La Ragione R."/>
            <person name="Hildebrand F."/>
            <person name="Pallen M.J."/>
        </authorList>
    </citation>
    <scope>NUCLEOTIDE SEQUENCE</scope>
    <source>
        <strain evidence="5">ChiGjej2B2-7701</strain>
    </source>
</reference>
<evidence type="ECO:0000256" key="4">
    <source>
        <dbReference type="PIRSR" id="PIRSR613078-2"/>
    </source>
</evidence>
<feature type="active site" description="Proton donor/acceptor" evidence="3">
    <location>
        <position position="88"/>
    </location>
</feature>
<dbReference type="InterPro" id="IPR029033">
    <property type="entry name" value="His_PPase_superfam"/>
</dbReference>
<comment type="caution">
    <text evidence="5">The sequence shown here is derived from an EMBL/GenBank/DDBJ whole genome shotgun (WGS) entry which is preliminary data.</text>
</comment>
<evidence type="ECO:0000256" key="2">
    <source>
        <dbReference type="ARBA" id="ARBA00023235"/>
    </source>
</evidence>
<feature type="binding site" evidence="4">
    <location>
        <begin position="88"/>
        <end position="91"/>
    </location>
    <ligand>
        <name>substrate</name>
    </ligand>
</feature>
<dbReference type="Gene3D" id="3.40.50.1240">
    <property type="entry name" value="Phosphoglycerate mutase-like"/>
    <property type="match status" value="1"/>
</dbReference>
<dbReference type="CDD" id="cd07067">
    <property type="entry name" value="HP_PGM_like"/>
    <property type="match status" value="1"/>
</dbReference>
<evidence type="ECO:0000256" key="1">
    <source>
        <dbReference type="ARBA" id="ARBA00023152"/>
    </source>
</evidence>
<organism evidence="5 6">
    <name type="scientific">Collinsella ihumii</name>
    <dbReference type="NCBI Taxonomy" id="1720204"/>
    <lineage>
        <taxon>Bacteria</taxon>
        <taxon>Bacillati</taxon>
        <taxon>Actinomycetota</taxon>
        <taxon>Coriobacteriia</taxon>
        <taxon>Coriobacteriales</taxon>
        <taxon>Coriobacteriaceae</taxon>
        <taxon>Collinsella</taxon>
    </lineage>
</organism>
<dbReference type="InterPro" id="IPR050275">
    <property type="entry name" value="PGM_Phosphatase"/>
</dbReference>
<feature type="active site" description="Tele-phosphohistidine intermediate" evidence="3">
    <location>
        <position position="9"/>
    </location>
</feature>
<protein>
    <submittedName>
        <fullName evidence="5">Histidine phosphatase family protein</fullName>
    </submittedName>
</protein>
<dbReference type="AlphaFoldDB" id="A0A921IPS1"/>
<gene>
    <name evidence="5" type="ORF">K8U80_03700</name>
</gene>
<feature type="binding site" evidence="4">
    <location>
        <begin position="8"/>
        <end position="15"/>
    </location>
    <ligand>
        <name>substrate</name>
    </ligand>
</feature>
<dbReference type="Proteomes" id="UP000746751">
    <property type="component" value="Unassembled WGS sequence"/>
</dbReference>
<keyword evidence="1" id="KW-0324">Glycolysis</keyword>
<dbReference type="GO" id="GO:0016791">
    <property type="term" value="F:phosphatase activity"/>
    <property type="evidence" value="ECO:0007669"/>
    <property type="project" value="TreeGrafter"/>
</dbReference>
<dbReference type="SMART" id="SM00855">
    <property type="entry name" value="PGAM"/>
    <property type="match status" value="1"/>
</dbReference>
<evidence type="ECO:0000256" key="3">
    <source>
        <dbReference type="PIRSR" id="PIRSR613078-1"/>
    </source>
</evidence>
<dbReference type="PROSITE" id="PS00175">
    <property type="entry name" value="PG_MUTASE"/>
    <property type="match status" value="1"/>
</dbReference>
<keyword evidence="2" id="KW-0413">Isomerase</keyword>
<dbReference type="Pfam" id="PF00300">
    <property type="entry name" value="His_Phos_1"/>
    <property type="match status" value="1"/>
</dbReference>
<dbReference type="GO" id="GO:0005737">
    <property type="term" value="C:cytoplasm"/>
    <property type="evidence" value="ECO:0007669"/>
    <property type="project" value="TreeGrafter"/>
</dbReference>
<dbReference type="PANTHER" id="PTHR48100">
    <property type="entry name" value="BROAD-SPECIFICITY PHOSPHATASE YOR283W-RELATED"/>
    <property type="match status" value="1"/>
</dbReference>
<dbReference type="InterPro" id="IPR001345">
    <property type="entry name" value="PG/BPGM_mutase_AS"/>
</dbReference>
<dbReference type="EMBL" id="DYVF01000027">
    <property type="protein sequence ID" value="HJG30484.1"/>
    <property type="molecule type" value="Genomic_DNA"/>
</dbReference>